<dbReference type="PANTHER" id="PTHR43283">
    <property type="entry name" value="BETA-LACTAMASE-RELATED"/>
    <property type="match status" value="1"/>
</dbReference>
<accession>A0A419R5N0</accession>
<dbReference type="Pfam" id="PF00144">
    <property type="entry name" value="Beta-lactamase"/>
    <property type="match status" value="1"/>
</dbReference>
<gene>
    <name evidence="2" type="ORF">D6858_00895</name>
</gene>
<feature type="domain" description="Beta-lactamase-related" evidence="1">
    <location>
        <begin position="55"/>
        <end position="416"/>
    </location>
</feature>
<dbReference type="RefSeq" id="WP_120106208.1">
    <property type="nucleotide sequence ID" value="NZ_RAHJ01000003.1"/>
</dbReference>
<keyword evidence="3" id="KW-1185">Reference proteome</keyword>
<evidence type="ECO:0000259" key="1">
    <source>
        <dbReference type="Pfam" id="PF00144"/>
    </source>
</evidence>
<dbReference type="AlphaFoldDB" id="A0A419R5N0"/>
<dbReference type="Gene3D" id="3.40.710.10">
    <property type="entry name" value="DD-peptidase/beta-lactamase superfamily"/>
    <property type="match status" value="1"/>
</dbReference>
<reference evidence="2 3" key="1">
    <citation type="submission" date="2018-09" db="EMBL/GenBank/DDBJ databases">
        <title>Altererythrobacter sp.Ery1 and Ery12, the genome sequencing of novel strains in genus Alterythrobacter.</title>
        <authorList>
            <person name="Cheng H."/>
            <person name="Wu Y.-H."/>
            <person name="Fang C."/>
            <person name="Xu X.-W."/>
        </authorList>
    </citation>
    <scope>NUCLEOTIDE SEQUENCE [LARGE SCALE GENOMIC DNA]</scope>
    <source>
        <strain evidence="2 3">Ery12</strain>
    </source>
</reference>
<dbReference type="InterPro" id="IPR012338">
    <property type="entry name" value="Beta-lactam/transpept-like"/>
</dbReference>
<dbReference type="EMBL" id="RAHJ01000003">
    <property type="protein sequence ID" value="RJX71223.1"/>
    <property type="molecule type" value="Genomic_DNA"/>
</dbReference>
<dbReference type="SUPFAM" id="SSF56601">
    <property type="entry name" value="beta-lactamase/transpeptidase-like"/>
    <property type="match status" value="1"/>
</dbReference>
<evidence type="ECO:0000313" key="3">
    <source>
        <dbReference type="Proteomes" id="UP000284322"/>
    </source>
</evidence>
<protein>
    <submittedName>
        <fullName evidence="2">Class A beta-lactamase-related serine hydrolase</fullName>
    </submittedName>
</protein>
<name>A0A419R5N0_9SPHN</name>
<evidence type="ECO:0000313" key="2">
    <source>
        <dbReference type="EMBL" id="RJX71223.1"/>
    </source>
</evidence>
<dbReference type="PANTHER" id="PTHR43283:SF3">
    <property type="entry name" value="BETA-LACTAMASE FAMILY PROTEIN (AFU_ORTHOLOGUE AFUA_5G07500)"/>
    <property type="match status" value="1"/>
</dbReference>
<organism evidence="2 3">
    <name type="scientific">Tsuneonella suprasediminis</name>
    <dbReference type="NCBI Taxonomy" id="2306996"/>
    <lineage>
        <taxon>Bacteria</taxon>
        <taxon>Pseudomonadati</taxon>
        <taxon>Pseudomonadota</taxon>
        <taxon>Alphaproteobacteria</taxon>
        <taxon>Sphingomonadales</taxon>
        <taxon>Erythrobacteraceae</taxon>
        <taxon>Tsuneonella</taxon>
    </lineage>
</organism>
<dbReference type="OrthoDB" id="9808046at2"/>
<dbReference type="InterPro" id="IPR050789">
    <property type="entry name" value="Diverse_Enzym_Activities"/>
</dbReference>
<dbReference type="GO" id="GO:0016787">
    <property type="term" value="F:hydrolase activity"/>
    <property type="evidence" value="ECO:0007669"/>
    <property type="project" value="UniProtKB-KW"/>
</dbReference>
<dbReference type="PROSITE" id="PS51318">
    <property type="entry name" value="TAT"/>
    <property type="match status" value="1"/>
</dbReference>
<sequence>MAFREFDTAQISRRNILRAGAWLGAGAAMGGVPLGRIALAADTGTVWANVAKLQSDYVASRKVANMVAALGFGQKAPEFLSQGTLAIGQTAPAGPDSLYRIYSMTKPVTGMAVMQLIEAGKLGLDQPLYEILPAFKDMKVQKTYDGSITDVEPAKQAITIRHLLTHTAGFGYAIMQKGPIRQAYIDAGLAAGQVSKLPIPGLDGGTQAPSLKAFADRLATLPLVLQPGTKWSYSVAIDLLGRVIEVASGQPFDQYLQQHIFDPCGMTSTFFRVPAKDVPRLTTNYFVVNGTPLPADPGRQSIFAEAPPFPMGGSGLVSSARDYDRFLRMLLGYGLIDGKRVMSEPAVRLGASNLLPEGIVTKGTFVDGAGFGAAGRVGLGARAGTYGWGGAAGTIAFVDFAHNLRATMMTQYMPSEVYPIHSAFPAAVAKDLAAMAAR</sequence>
<dbReference type="InterPro" id="IPR006311">
    <property type="entry name" value="TAT_signal"/>
</dbReference>
<proteinExistence type="predicted"/>
<keyword evidence="2" id="KW-0378">Hydrolase</keyword>
<dbReference type="InterPro" id="IPR001466">
    <property type="entry name" value="Beta-lactam-related"/>
</dbReference>
<dbReference type="Proteomes" id="UP000284322">
    <property type="component" value="Unassembled WGS sequence"/>
</dbReference>
<comment type="caution">
    <text evidence="2">The sequence shown here is derived from an EMBL/GenBank/DDBJ whole genome shotgun (WGS) entry which is preliminary data.</text>
</comment>